<sequence length="135" mass="14683">MEENNNVLYCSHCGAVIGEDEDYETINGEVVCSDCVENHTTTYDRCGSVIWTNDRATVTSTPTYVHHVITTTTLAAHAAMLCSMKTMLIILTDTIIAVSVITMKWTNAAPYMTTATSPSRYFTATVSATSALSLK</sequence>
<dbReference type="RefSeq" id="WP_242939939.1">
    <property type="nucleotide sequence ID" value="NZ_FRCT01000004.1"/>
</dbReference>
<proteinExistence type="predicted"/>
<name>A0A1M7ICU5_RUMFL</name>
<gene>
    <name evidence="1" type="ORF">SAMN04487860_10448</name>
</gene>
<reference evidence="1 2" key="1">
    <citation type="submission" date="2016-11" db="EMBL/GenBank/DDBJ databases">
        <authorList>
            <person name="Jaros S."/>
            <person name="Januszkiewicz K."/>
            <person name="Wedrychowicz H."/>
        </authorList>
    </citation>
    <scope>NUCLEOTIDE SEQUENCE [LARGE SCALE GENOMIC DNA]</scope>
    <source>
        <strain evidence="1 2">Y1</strain>
    </source>
</reference>
<dbReference type="Proteomes" id="UP000184394">
    <property type="component" value="Unassembled WGS sequence"/>
</dbReference>
<organism evidence="1 2">
    <name type="scientific">Ruminococcus flavefaciens</name>
    <dbReference type="NCBI Taxonomy" id="1265"/>
    <lineage>
        <taxon>Bacteria</taxon>
        <taxon>Bacillati</taxon>
        <taxon>Bacillota</taxon>
        <taxon>Clostridia</taxon>
        <taxon>Eubacteriales</taxon>
        <taxon>Oscillospiraceae</taxon>
        <taxon>Ruminococcus</taxon>
    </lineage>
</organism>
<dbReference type="EMBL" id="FRCT01000004">
    <property type="protein sequence ID" value="SHM38591.1"/>
    <property type="molecule type" value="Genomic_DNA"/>
</dbReference>
<evidence type="ECO:0000313" key="2">
    <source>
        <dbReference type="Proteomes" id="UP000184394"/>
    </source>
</evidence>
<protein>
    <submittedName>
        <fullName evidence="1">Uncharacterized protein</fullName>
    </submittedName>
</protein>
<evidence type="ECO:0000313" key="1">
    <source>
        <dbReference type="EMBL" id="SHM38591.1"/>
    </source>
</evidence>
<accession>A0A1M7ICU5</accession>
<dbReference type="AlphaFoldDB" id="A0A1M7ICU5"/>